<feature type="transmembrane region" description="Helical" evidence="1">
    <location>
        <begin position="62"/>
        <end position="84"/>
    </location>
</feature>
<proteinExistence type="predicted"/>
<feature type="transmembrane region" description="Helical" evidence="1">
    <location>
        <begin position="38"/>
        <end position="55"/>
    </location>
</feature>
<organism evidence="2">
    <name type="scientific">Mesoaciditoga lauensis</name>
    <dbReference type="NCBI Taxonomy" id="1495039"/>
    <lineage>
        <taxon>Bacteria</taxon>
        <taxon>Thermotogati</taxon>
        <taxon>Thermotogota</taxon>
        <taxon>Thermotogae</taxon>
        <taxon>Mesoaciditogales</taxon>
        <taxon>Mesoaciditogaceae</taxon>
        <taxon>Mesoaciditoga</taxon>
    </lineage>
</organism>
<evidence type="ECO:0000313" key="2">
    <source>
        <dbReference type="EMBL" id="HGE74575.1"/>
    </source>
</evidence>
<feature type="transmembrane region" description="Helical" evidence="1">
    <location>
        <begin position="104"/>
        <end position="127"/>
    </location>
</feature>
<protein>
    <submittedName>
        <fullName evidence="2">Uncharacterized protein</fullName>
    </submittedName>
</protein>
<dbReference type="AlphaFoldDB" id="A0A7V3RDE8"/>
<evidence type="ECO:0000256" key="1">
    <source>
        <dbReference type="SAM" id="Phobius"/>
    </source>
</evidence>
<dbReference type="EMBL" id="DTPE01000015">
    <property type="protein sequence ID" value="HGE74575.1"/>
    <property type="molecule type" value="Genomic_DNA"/>
</dbReference>
<keyword evidence="1" id="KW-1133">Transmembrane helix</keyword>
<keyword evidence="1" id="KW-0472">Membrane</keyword>
<feature type="transmembrane region" description="Helical" evidence="1">
    <location>
        <begin position="9"/>
        <end position="32"/>
    </location>
</feature>
<reference evidence="2" key="1">
    <citation type="journal article" date="2020" name="mSystems">
        <title>Genome- and Community-Level Interaction Insights into Carbon Utilization and Element Cycling Functions of Hydrothermarchaeota in Hydrothermal Sediment.</title>
        <authorList>
            <person name="Zhou Z."/>
            <person name="Liu Y."/>
            <person name="Xu W."/>
            <person name="Pan J."/>
            <person name="Luo Z.H."/>
            <person name="Li M."/>
        </authorList>
    </citation>
    <scope>NUCLEOTIDE SEQUENCE [LARGE SCALE GENOMIC DNA]</scope>
    <source>
        <strain evidence="2">SpSt-966</strain>
    </source>
</reference>
<accession>A0A7V3RDE8</accession>
<sequence>MKVNSKLRFVIWSFIFAIPFLFGQLSFLFNPFSIFPDWIIYILMMVLGFSIILSVGDFKTGVFINLSGTLISMIIYFWISSFILHTFGSVNEVIASNLSLSTGVITTIFLYIFCLFGNIVALIFIGLMGI</sequence>
<gene>
    <name evidence="2" type="ORF">ENX73_00415</name>
</gene>
<keyword evidence="1" id="KW-0812">Transmembrane</keyword>
<comment type="caution">
    <text evidence="2">The sequence shown here is derived from an EMBL/GenBank/DDBJ whole genome shotgun (WGS) entry which is preliminary data.</text>
</comment>
<name>A0A7V3RDE8_9BACT</name>